<dbReference type="GO" id="GO:0016020">
    <property type="term" value="C:membrane"/>
    <property type="evidence" value="ECO:0007669"/>
    <property type="project" value="UniProtKB-SubCell"/>
</dbReference>
<dbReference type="InterPro" id="IPR044726">
    <property type="entry name" value="ABCC_6TM_D2"/>
</dbReference>
<dbReference type="FunFam" id="3.40.50.300:FF:000610">
    <property type="entry name" value="Multidrug resistance-associated ABC transporter"/>
    <property type="match status" value="1"/>
</dbReference>
<comment type="caution">
    <text evidence="14">The sequence shown here is derived from an EMBL/GenBank/DDBJ whole genome shotgun (WGS) entry which is preliminary data.</text>
</comment>
<evidence type="ECO:0000256" key="6">
    <source>
        <dbReference type="ARBA" id="ARBA00022741"/>
    </source>
</evidence>
<feature type="domain" description="ABC transporter" evidence="12">
    <location>
        <begin position="1052"/>
        <end position="1281"/>
    </location>
</feature>
<dbReference type="InterPro" id="IPR017871">
    <property type="entry name" value="ABC_transporter-like_CS"/>
</dbReference>
<dbReference type="EMBL" id="WJQU01000002">
    <property type="protein sequence ID" value="KAJ6641640.1"/>
    <property type="molecule type" value="Genomic_DNA"/>
</dbReference>
<dbReference type="PANTHER" id="PTHR24223:SF456">
    <property type="entry name" value="MULTIDRUG RESISTANCE-ASSOCIATED PROTEIN LETHAL(2)03659"/>
    <property type="match status" value="1"/>
</dbReference>
<evidence type="ECO:0000313" key="15">
    <source>
        <dbReference type="Proteomes" id="UP001151699"/>
    </source>
</evidence>
<dbReference type="PROSITE" id="PS50929">
    <property type="entry name" value="ABC_TM1F"/>
    <property type="match status" value="2"/>
</dbReference>
<feature type="domain" description="ABC transmembrane type-1" evidence="13">
    <location>
        <begin position="717"/>
        <end position="1007"/>
    </location>
</feature>
<feature type="transmembrane region" description="Helical" evidence="11">
    <location>
        <begin position="207"/>
        <end position="228"/>
    </location>
</feature>
<feature type="transmembrane region" description="Helical" evidence="11">
    <location>
        <begin position="859"/>
        <end position="890"/>
    </location>
</feature>
<evidence type="ECO:0000256" key="3">
    <source>
        <dbReference type="ARBA" id="ARBA00022448"/>
    </source>
</evidence>
<evidence type="ECO:0000259" key="13">
    <source>
        <dbReference type="PROSITE" id="PS50929"/>
    </source>
</evidence>
<feature type="transmembrane region" description="Helical" evidence="11">
    <location>
        <begin position="81"/>
        <end position="99"/>
    </location>
</feature>
<proteinExistence type="inferred from homology"/>
<evidence type="ECO:0000256" key="8">
    <source>
        <dbReference type="ARBA" id="ARBA00022989"/>
    </source>
</evidence>
<dbReference type="Pfam" id="PF00005">
    <property type="entry name" value="ABC_tran"/>
    <property type="match status" value="2"/>
</dbReference>
<feature type="transmembrane region" description="Helical" evidence="11">
    <location>
        <begin position="129"/>
        <end position="156"/>
    </location>
</feature>
<dbReference type="CDD" id="cd18580">
    <property type="entry name" value="ABC_6TM_ABCC_D2"/>
    <property type="match status" value="1"/>
</dbReference>
<dbReference type="SUPFAM" id="SSF52540">
    <property type="entry name" value="P-loop containing nucleoside triphosphate hydrolases"/>
    <property type="match status" value="2"/>
</dbReference>
<feature type="transmembrane region" description="Helical" evidence="11">
    <location>
        <begin position="318"/>
        <end position="337"/>
    </location>
</feature>
<dbReference type="InterPro" id="IPR003439">
    <property type="entry name" value="ABC_transporter-like_ATP-bd"/>
</dbReference>
<comment type="subcellular location">
    <subcellularLocation>
        <location evidence="1">Membrane</location>
        <topology evidence="1">Multi-pass membrane protein</topology>
    </subcellularLocation>
</comment>
<dbReference type="Gene3D" id="3.40.50.300">
    <property type="entry name" value="P-loop containing nucleotide triphosphate hydrolases"/>
    <property type="match status" value="2"/>
</dbReference>
<evidence type="ECO:0000256" key="5">
    <source>
        <dbReference type="ARBA" id="ARBA00022737"/>
    </source>
</evidence>
<keyword evidence="9 11" id="KW-0472">Membrane</keyword>
<gene>
    <name evidence="14" type="primary">ABCC4_0</name>
    <name evidence="14" type="ORF">Bhyg_06580</name>
</gene>
<organism evidence="14 15">
    <name type="scientific">Pseudolycoriella hygida</name>
    <dbReference type="NCBI Taxonomy" id="35572"/>
    <lineage>
        <taxon>Eukaryota</taxon>
        <taxon>Metazoa</taxon>
        <taxon>Ecdysozoa</taxon>
        <taxon>Arthropoda</taxon>
        <taxon>Hexapoda</taxon>
        <taxon>Insecta</taxon>
        <taxon>Pterygota</taxon>
        <taxon>Neoptera</taxon>
        <taxon>Endopterygota</taxon>
        <taxon>Diptera</taxon>
        <taxon>Nematocera</taxon>
        <taxon>Sciaroidea</taxon>
        <taxon>Sciaridae</taxon>
        <taxon>Pseudolycoriella</taxon>
    </lineage>
</organism>
<name>A0A9Q0S334_9DIPT</name>
<feature type="compositionally biased region" description="Basic and acidic residues" evidence="10">
    <location>
        <begin position="676"/>
        <end position="690"/>
    </location>
</feature>
<accession>A0A9Q0S334</accession>
<keyword evidence="7 14" id="KW-0067">ATP-binding</keyword>
<evidence type="ECO:0000256" key="7">
    <source>
        <dbReference type="ARBA" id="ARBA00022840"/>
    </source>
</evidence>
<dbReference type="InterPro" id="IPR027417">
    <property type="entry name" value="P-loop_NTPase"/>
</dbReference>
<dbReference type="InterPro" id="IPR003593">
    <property type="entry name" value="AAA+_ATPase"/>
</dbReference>
<feature type="transmembrane region" description="Helical" evidence="11">
    <location>
        <begin position="774"/>
        <end position="793"/>
    </location>
</feature>
<keyword evidence="3" id="KW-0813">Transport</keyword>
<dbReference type="Pfam" id="PF00664">
    <property type="entry name" value="ABC_membrane"/>
    <property type="match status" value="2"/>
</dbReference>
<evidence type="ECO:0000256" key="4">
    <source>
        <dbReference type="ARBA" id="ARBA00022692"/>
    </source>
</evidence>
<feature type="domain" description="ABC transmembrane type-1" evidence="13">
    <location>
        <begin position="112"/>
        <end position="368"/>
    </location>
</feature>
<dbReference type="GO" id="GO:0005524">
    <property type="term" value="F:ATP binding"/>
    <property type="evidence" value="ECO:0007669"/>
    <property type="project" value="UniProtKB-KW"/>
</dbReference>
<feature type="transmembrane region" description="Helical" evidence="11">
    <location>
        <begin position="357"/>
        <end position="376"/>
    </location>
</feature>
<feature type="domain" description="ABC transporter" evidence="12">
    <location>
        <begin position="426"/>
        <end position="650"/>
    </location>
</feature>
<dbReference type="OrthoDB" id="6500128at2759"/>
<evidence type="ECO:0000256" key="10">
    <source>
        <dbReference type="SAM" id="MobiDB-lite"/>
    </source>
</evidence>
<evidence type="ECO:0000256" key="9">
    <source>
        <dbReference type="ARBA" id="ARBA00023136"/>
    </source>
</evidence>
<dbReference type="CDD" id="cd03244">
    <property type="entry name" value="ABCC_MRP_domain2"/>
    <property type="match status" value="1"/>
</dbReference>
<keyword evidence="4 11" id="KW-0812">Transmembrane</keyword>
<dbReference type="PROSITE" id="PS00211">
    <property type="entry name" value="ABC_TRANSPORTER_1"/>
    <property type="match status" value="2"/>
</dbReference>
<dbReference type="InterPro" id="IPR036640">
    <property type="entry name" value="ABC1_TM_sf"/>
</dbReference>
<reference evidence="14" key="1">
    <citation type="submission" date="2022-07" db="EMBL/GenBank/DDBJ databases">
        <authorList>
            <person name="Trinca V."/>
            <person name="Uliana J.V.C."/>
            <person name="Torres T.T."/>
            <person name="Ward R.J."/>
            <person name="Monesi N."/>
        </authorList>
    </citation>
    <scope>NUCLEOTIDE SEQUENCE</scope>
    <source>
        <strain evidence="14">HSMRA1968</strain>
        <tissue evidence="14">Whole embryos</tissue>
    </source>
</reference>
<evidence type="ECO:0000256" key="11">
    <source>
        <dbReference type="SAM" id="Phobius"/>
    </source>
</evidence>
<feature type="transmembrane region" description="Helical" evidence="11">
    <location>
        <begin position="709"/>
        <end position="729"/>
    </location>
</feature>
<dbReference type="InterPro" id="IPR050173">
    <property type="entry name" value="ABC_transporter_C-like"/>
</dbReference>
<dbReference type="FunFam" id="3.40.50.300:FF:000973">
    <property type="entry name" value="Multidrug resistance-associated protein 4"/>
    <property type="match status" value="1"/>
</dbReference>
<feature type="transmembrane region" description="Helical" evidence="11">
    <location>
        <begin position="234"/>
        <end position="254"/>
    </location>
</feature>
<evidence type="ECO:0000313" key="14">
    <source>
        <dbReference type="EMBL" id="KAJ6641640.1"/>
    </source>
</evidence>
<evidence type="ECO:0000256" key="2">
    <source>
        <dbReference type="ARBA" id="ARBA00009726"/>
    </source>
</evidence>
<feature type="transmembrane region" description="Helical" evidence="11">
    <location>
        <begin position="959"/>
        <end position="982"/>
    </location>
</feature>
<dbReference type="GO" id="GO:0140359">
    <property type="term" value="F:ABC-type transporter activity"/>
    <property type="evidence" value="ECO:0007669"/>
    <property type="project" value="InterPro"/>
</dbReference>
<comment type="similarity">
    <text evidence="2">Belongs to the ABC transporter superfamily. ABCC family. Conjugate transporter (TC 3.A.1.208) subfamily.</text>
</comment>
<dbReference type="InterPro" id="IPR011527">
    <property type="entry name" value="ABC1_TM_dom"/>
</dbReference>
<keyword evidence="5" id="KW-0677">Repeat</keyword>
<keyword evidence="8 11" id="KW-1133">Transmembrane helix</keyword>
<dbReference type="CDD" id="cd03250">
    <property type="entry name" value="ABCC_MRP_domain1"/>
    <property type="match status" value="1"/>
</dbReference>
<evidence type="ECO:0000256" key="1">
    <source>
        <dbReference type="ARBA" id="ARBA00004141"/>
    </source>
</evidence>
<dbReference type="FunFam" id="1.20.1560.10:FF:000014">
    <property type="entry name" value="Multidrug resistance-associated protein member 4"/>
    <property type="match status" value="1"/>
</dbReference>
<evidence type="ECO:0000259" key="12">
    <source>
        <dbReference type="PROSITE" id="PS50893"/>
    </source>
</evidence>
<protein>
    <submittedName>
        <fullName evidence="14">ATP-binding cassette sub-family C member 4</fullName>
    </submittedName>
</protein>
<dbReference type="Gene3D" id="1.20.1560.10">
    <property type="entry name" value="ABC transporter type 1, transmembrane domain"/>
    <property type="match status" value="2"/>
</dbReference>
<feature type="transmembrane region" description="Helical" evidence="11">
    <location>
        <begin position="988"/>
        <end position="1008"/>
    </location>
</feature>
<dbReference type="GO" id="GO:0016887">
    <property type="term" value="F:ATP hydrolysis activity"/>
    <property type="evidence" value="ECO:0007669"/>
    <property type="project" value="InterPro"/>
</dbReference>
<keyword evidence="15" id="KW-1185">Reference proteome</keyword>
<dbReference type="SMART" id="SM00382">
    <property type="entry name" value="AAA"/>
    <property type="match status" value="2"/>
</dbReference>
<feature type="region of interest" description="Disordered" evidence="10">
    <location>
        <begin position="654"/>
        <end position="690"/>
    </location>
</feature>
<dbReference type="Proteomes" id="UP001151699">
    <property type="component" value="Chromosome B"/>
</dbReference>
<feature type="transmembrane region" description="Helical" evidence="11">
    <location>
        <begin position="910"/>
        <end position="929"/>
    </location>
</feature>
<sequence length="1308" mass="145263">MEASQTLLEPEIVKRPLSPSFLSRWLFCWVVKYLRIGKKRGLELDDIRPVSSPNGAEGLSERMSRNWTEEQKKAAPALNSALIATFLPFFVVGTLLAVIKDCVFRVIQGPALGILIKAFSKSNSNGTELGIYAGIVLMVSLLLFTLFHHYSIFLCFELGMRIRVALSMLIYDKALRLSQFSLEKTNLSQIINLLTNDTNRFDRGVPFIPYIIVAPLQIVSVTGVLWIYLGPSCFALPLLLLLLVPFQSWVGKVFGKLRVAAAKKTDERVRIINEAINGIQMIKMCTYENVYFQKVLEARKAELKMITKTWMFDAINKSVFDVSSKIMIMLTLLVYILLPNSVVDPSTVFITLTLANYLRNTITNFLPMAITGLFELRVSINRIQVRDLHKPLPTILSFFSCLQTFLLLEEKGDVTHSETSTNKAGISIKDFTTRWTKEGQHVISNASVDIPAGQLTTVIGSVASGKSSLIHGILGELPAETGSVTVDGTISYAPQEPWLFSGTIQENILAGEKLDLGWYAQVVEACSLTQDINMFPEGDQANVGEKGMVLSGGQKARVNLARAVYRKADIYLLDDPLSAVDVKVGKFLFEKCICGILKSKTVVLVTHHLKLLSTDESINVVLLKDNTVAASGPFVEVKQHLDFEVQSGFDVDHHDEEDKTNGDATKPPVPSKTVKSKADNQKSNKKTDREETRTKGIVSWSLHHKYFSIGNGCFMLLLFVLGTIAAQVFTSGSDYWLKVWSGTETAQALKKANGLANSTQKEAVPKATEDNDRYFYIAIYSAIIGGIFVTSALRNFTLVFWTMSSSKTLHNKLFMSLVRAPMGFFEKNSIGRVLNRIVNDIGNIDDQLPRIYQATINNVFQIFGALLLVCILQPLMVIPAFLLIILFHFLRNFFLSTASDVKRIESVARSPVFAHVGTTIAGLTVIRALQTQSFLRKQFIQKQDVHSSAFYLNFGTNRWFSLVTDWLSTGYFLVLVVSYWLISAGDSSSLGLAISNALMLTLIFSFGVSQLTMLDNQLISVERVLEYIDIQSEGDLESPDTKELVWGHKGKIEFSGATIAYGEKKVLRELTLTINAGENIGIVGRTGAGKSTIINGLFRLVNLASGKIAIDDVDISTVGLHNLRRRLTIMPQNPQLFTGSVRYNLDPLDAKSDDEIYKALRAVKLLERLDNNLHSDVAPGGTNFSAGERQLLCLARAILSQTKILLLDEATASLDAETDRVIQNVINENFGDSTILTIAHRLDTIIKCDRVLVLDAGVAVEFDEPHVLLQSREGHFYDLVNQTKGSGSEFLHRMAEEAYNERRSKGNK</sequence>
<keyword evidence="6" id="KW-0547">Nucleotide-binding</keyword>
<dbReference type="SUPFAM" id="SSF90123">
    <property type="entry name" value="ABC transporter transmembrane region"/>
    <property type="match status" value="2"/>
</dbReference>
<dbReference type="PANTHER" id="PTHR24223">
    <property type="entry name" value="ATP-BINDING CASSETTE SUB-FAMILY C"/>
    <property type="match status" value="1"/>
</dbReference>
<dbReference type="PROSITE" id="PS50893">
    <property type="entry name" value="ABC_TRANSPORTER_2"/>
    <property type="match status" value="2"/>
</dbReference>